<dbReference type="InterPro" id="IPR045759">
    <property type="entry name" value="Ap4A_phos1/2_N"/>
</dbReference>
<feature type="domain" description="ATP adenylyltransferase C-terminal" evidence="2">
    <location>
        <begin position="226"/>
        <end position="346"/>
    </location>
</feature>
<evidence type="ECO:0000256" key="1">
    <source>
        <dbReference type="SAM" id="MobiDB-lite"/>
    </source>
</evidence>
<gene>
    <name evidence="4" type="ORF">CH63R_09926</name>
</gene>
<dbReference type="SUPFAM" id="SSF54197">
    <property type="entry name" value="HIT-like"/>
    <property type="match status" value="1"/>
</dbReference>
<dbReference type="InterPro" id="IPR009163">
    <property type="entry name" value="Ap4A_phos1/2"/>
</dbReference>
<dbReference type="GO" id="GO:0005524">
    <property type="term" value="F:ATP binding"/>
    <property type="evidence" value="ECO:0007669"/>
    <property type="project" value="InterPro"/>
</dbReference>
<dbReference type="RefSeq" id="XP_018154324.1">
    <property type="nucleotide sequence ID" value="XM_018304900.1"/>
</dbReference>
<dbReference type="InterPro" id="IPR036265">
    <property type="entry name" value="HIT-like_sf"/>
</dbReference>
<feature type="region of interest" description="Disordered" evidence="1">
    <location>
        <begin position="67"/>
        <end position="100"/>
    </location>
</feature>
<protein>
    <submittedName>
        <fullName evidence="4">ATP adenylyltransferase</fullName>
    </submittedName>
</protein>
<evidence type="ECO:0000313" key="5">
    <source>
        <dbReference type="Proteomes" id="UP000092177"/>
    </source>
</evidence>
<dbReference type="Proteomes" id="UP000092177">
    <property type="component" value="Unassembled WGS sequence"/>
</dbReference>
<dbReference type="InterPro" id="IPR043171">
    <property type="entry name" value="Ap4A_phos1/2-like"/>
</dbReference>
<dbReference type="Pfam" id="PF09830">
    <property type="entry name" value="ATP_transf"/>
    <property type="match status" value="1"/>
</dbReference>
<dbReference type="OrthoDB" id="10267950at2759"/>
<comment type="caution">
    <text evidence="4">The sequence shown here is derived from an EMBL/GenBank/DDBJ whole genome shotgun (WGS) entry which is preliminary data.</text>
</comment>
<name>A0A1B7Y1B0_COLHI</name>
<evidence type="ECO:0000259" key="3">
    <source>
        <dbReference type="Pfam" id="PF19327"/>
    </source>
</evidence>
<keyword evidence="4" id="KW-0548">Nucleotidyltransferase</keyword>
<dbReference type="PANTHER" id="PTHR38420">
    <property type="entry name" value="AP-4-A PHOSPHORYLASE II"/>
    <property type="match status" value="1"/>
</dbReference>
<evidence type="ECO:0000313" key="4">
    <source>
        <dbReference type="EMBL" id="OBR05806.1"/>
    </source>
</evidence>
<dbReference type="GeneID" id="28869007"/>
<organism evidence="4 5">
    <name type="scientific">Colletotrichum higginsianum (strain IMI 349063)</name>
    <name type="common">Crucifer anthracnose fungus</name>
    <dbReference type="NCBI Taxonomy" id="759273"/>
    <lineage>
        <taxon>Eukaryota</taxon>
        <taxon>Fungi</taxon>
        <taxon>Dikarya</taxon>
        <taxon>Ascomycota</taxon>
        <taxon>Pezizomycotina</taxon>
        <taxon>Sordariomycetes</taxon>
        <taxon>Hypocreomycetidae</taxon>
        <taxon>Glomerellales</taxon>
        <taxon>Glomerellaceae</taxon>
        <taxon>Colletotrichum</taxon>
        <taxon>Colletotrichum destructivum species complex</taxon>
    </lineage>
</organism>
<sequence length="348" mass="37307">MGSSTVDEASVLARFDKLVGEGIVMYEEDMEKIYHEDGGFKFEFRITAALKSKPAAVGHNAELDDAKAGADGDFGSPATAPANGTPNGRPPRGIELDADGRIPGGDISIKGYELGPVRDTHILTFNKFCAYRPHLLLMTADGRRRQFEALDGADLAAAREVLGGFNEGGAARGRREYLAIYNCGKNGGCSRLHKHMQVILAPEAIPMWPDTAGSEGAAAAGAGQEPPFRYLIYRFARSSSGDEVGGMPSADDLVTAYRRMLRQATELIPGRDAVVEDDEDGKRVAMPHNVILGRRWMVVVPRVTDGVDGAGVNAAGMLGVVWASEVGTAEKWKRLGPRRVLREVGVGK</sequence>
<feature type="domain" description="Ap4A phosphorylase 1/2 N-terminal" evidence="3">
    <location>
        <begin position="117"/>
        <end position="202"/>
    </location>
</feature>
<dbReference type="GO" id="GO:0009117">
    <property type="term" value="P:nucleotide metabolic process"/>
    <property type="evidence" value="ECO:0007669"/>
    <property type="project" value="InterPro"/>
</dbReference>
<accession>A0A1B7Y1B0</accession>
<keyword evidence="5" id="KW-1185">Reference proteome</keyword>
<evidence type="ECO:0000259" key="2">
    <source>
        <dbReference type="Pfam" id="PF09830"/>
    </source>
</evidence>
<dbReference type="PANTHER" id="PTHR38420:SF1">
    <property type="entry name" value="PUTATIVE (AFU_ORTHOLOGUE AFUA_5G14690)-RELATED"/>
    <property type="match status" value="1"/>
</dbReference>
<dbReference type="AlphaFoldDB" id="A0A1B7Y1B0"/>
<reference evidence="5" key="1">
    <citation type="journal article" date="2017" name="BMC Genomics">
        <title>Gapless genome assembly of Colletotrichum higginsianum reveals chromosome structure and association of transposable elements with secondary metabolite gene clusters.</title>
        <authorList>
            <person name="Dallery J.-F."/>
            <person name="Lapalu N."/>
            <person name="Zampounis A."/>
            <person name="Pigne S."/>
            <person name="Luyten I."/>
            <person name="Amselem J."/>
            <person name="Wittenberg A.H.J."/>
            <person name="Zhou S."/>
            <person name="de Queiroz M.V."/>
            <person name="Robin G.P."/>
            <person name="Auger A."/>
            <person name="Hainaut M."/>
            <person name="Henrissat B."/>
            <person name="Kim K.-T."/>
            <person name="Lee Y.-H."/>
            <person name="Lespinet O."/>
            <person name="Schwartz D.C."/>
            <person name="Thon M.R."/>
            <person name="O'Connell R.J."/>
        </authorList>
    </citation>
    <scope>NUCLEOTIDE SEQUENCE [LARGE SCALE GENOMIC DNA]</scope>
    <source>
        <strain evidence="5">IMI 349063</strain>
    </source>
</reference>
<dbReference type="KEGG" id="chig:CH63R_09926"/>
<dbReference type="Gene3D" id="3.30.428.70">
    <property type="match status" value="1"/>
</dbReference>
<dbReference type="VEuPathDB" id="FungiDB:CH63R_09926"/>
<dbReference type="InterPro" id="IPR019200">
    <property type="entry name" value="ATP_adenylylTrfase_C"/>
</dbReference>
<dbReference type="Pfam" id="PF19327">
    <property type="entry name" value="Ap4A_phos_N"/>
    <property type="match status" value="1"/>
</dbReference>
<proteinExistence type="predicted"/>
<dbReference type="GO" id="GO:0003877">
    <property type="term" value="F:ATP:ADP adenylyltransferase activity"/>
    <property type="evidence" value="ECO:0007669"/>
    <property type="project" value="InterPro"/>
</dbReference>
<dbReference type="EMBL" id="LTAN01000007">
    <property type="protein sequence ID" value="OBR05806.1"/>
    <property type="molecule type" value="Genomic_DNA"/>
</dbReference>
<keyword evidence="4" id="KW-0808">Transferase</keyword>